<dbReference type="Pfam" id="PF17776">
    <property type="entry name" value="NLRC4_HD2"/>
    <property type="match status" value="1"/>
</dbReference>
<feature type="domain" description="NACHT" evidence="7">
    <location>
        <begin position="15"/>
        <end position="105"/>
    </location>
</feature>
<dbReference type="InterPro" id="IPR032675">
    <property type="entry name" value="LRR_dom_sf"/>
</dbReference>
<feature type="domain" description="NOD1/2 winged helix" evidence="9">
    <location>
        <begin position="192"/>
        <end position="253"/>
    </location>
</feature>
<dbReference type="GO" id="GO:0005737">
    <property type="term" value="C:cytoplasm"/>
    <property type="evidence" value="ECO:0007669"/>
    <property type="project" value="UniProtKB-SubCell"/>
</dbReference>
<dbReference type="Pfam" id="PF13516">
    <property type="entry name" value="LRR_6"/>
    <property type="match status" value="3"/>
</dbReference>
<evidence type="ECO:0000256" key="3">
    <source>
        <dbReference type="ARBA" id="ARBA00022614"/>
    </source>
</evidence>
<dbReference type="Ensembl" id="ENSMMDT00005004152.1">
    <property type="protein sequence ID" value="ENSMMDP00005004040.1"/>
    <property type="gene ID" value="ENSMMDG00005002239.1"/>
</dbReference>
<dbReference type="GeneTree" id="ENSGT01120000271898"/>
<accession>A0A667WFW6</accession>
<keyword evidence="4" id="KW-0677">Repeat</keyword>
<keyword evidence="11" id="KW-1185">Reference proteome</keyword>
<feature type="domain" description="NACHT LRR and PYD" evidence="8">
    <location>
        <begin position="255"/>
        <end position="388"/>
    </location>
</feature>
<keyword evidence="3" id="KW-0433">Leucine-rich repeat</keyword>
<proteinExistence type="predicted"/>
<dbReference type="InParanoid" id="A0A667WFW6"/>
<name>A0A667WFW6_9TELE</name>
<dbReference type="SMART" id="SM00368">
    <property type="entry name" value="LRR_RI"/>
    <property type="match status" value="5"/>
</dbReference>
<dbReference type="PROSITE" id="PS51450">
    <property type="entry name" value="LRR"/>
    <property type="match status" value="2"/>
</dbReference>
<keyword evidence="2" id="KW-0963">Cytoplasm</keyword>
<evidence type="ECO:0000256" key="2">
    <source>
        <dbReference type="ARBA" id="ARBA00022490"/>
    </source>
</evidence>
<evidence type="ECO:0000259" key="7">
    <source>
        <dbReference type="Pfam" id="PF05729"/>
    </source>
</evidence>
<dbReference type="InterPro" id="IPR051261">
    <property type="entry name" value="NLR"/>
</dbReference>
<evidence type="ECO:0000313" key="11">
    <source>
        <dbReference type="Proteomes" id="UP000472263"/>
    </source>
</evidence>
<dbReference type="InterPro" id="IPR027417">
    <property type="entry name" value="P-loop_NTPase"/>
</dbReference>
<evidence type="ECO:0000256" key="4">
    <source>
        <dbReference type="ARBA" id="ARBA00022737"/>
    </source>
</evidence>
<dbReference type="InterPro" id="IPR041267">
    <property type="entry name" value="NLRP_HD2"/>
</dbReference>
<reference evidence="10" key="1">
    <citation type="submission" date="2019-06" db="EMBL/GenBank/DDBJ databases">
        <authorList>
            <consortium name="Wellcome Sanger Institute Data Sharing"/>
        </authorList>
    </citation>
    <scope>NUCLEOTIDE SEQUENCE [LARGE SCALE GENOMIC DNA]</scope>
</reference>
<evidence type="ECO:0000259" key="8">
    <source>
        <dbReference type="Pfam" id="PF17776"/>
    </source>
</evidence>
<evidence type="ECO:0000256" key="6">
    <source>
        <dbReference type="ARBA" id="ARBA00022840"/>
    </source>
</evidence>
<dbReference type="FunFam" id="3.80.10.10:FF:000100">
    <property type="entry name" value="Si:dkey-11n14.1"/>
    <property type="match status" value="1"/>
</dbReference>
<dbReference type="AlphaFoldDB" id="A0A667WFW6"/>
<dbReference type="InterPro" id="IPR007111">
    <property type="entry name" value="NACHT_NTPase"/>
</dbReference>
<evidence type="ECO:0000259" key="9">
    <source>
        <dbReference type="Pfam" id="PF17779"/>
    </source>
</evidence>
<dbReference type="SUPFAM" id="SSF52047">
    <property type="entry name" value="RNI-like"/>
    <property type="match status" value="1"/>
</dbReference>
<keyword evidence="6" id="KW-0067">ATP-binding</keyword>
<dbReference type="Gene3D" id="3.80.10.10">
    <property type="entry name" value="Ribonuclease Inhibitor"/>
    <property type="match status" value="2"/>
</dbReference>
<evidence type="ECO:0000313" key="10">
    <source>
        <dbReference type="Ensembl" id="ENSMMDP00005004040.1"/>
    </source>
</evidence>
<dbReference type="InterPro" id="IPR041075">
    <property type="entry name" value="NOD1/2_WH"/>
</dbReference>
<sequence length="645" mass="72140">GDSVHHRGGEFEQFQVVLIFDGLDECRLPLDFNNNQILTDATESTSVDVLLTNLIKGNLLPSAQLWITTRPAAANRIPPECVDMVTEVRGFTDPQKEEYFRKRFRYEEQASRIISHIKTLQSLHIMCHIPVFCWITATVLEDVLNTSEGGDLPKTLTEMYIHFLLVQSKVQNVKYHGRAATDPHWTPKTREMILSLGKLAFEQLEKGNLIFYEANLAECGIDIRAASVYSGLFTEIFKEERGLYQDCTRVFCFIHLSVQEFLAALYVFVTFSNSGVNLLSEEQPPSWWSARFKKKSKLKHLLQSAVDKALQSPDEHLDLFLRFLLGLSLQTNQTLLRGLMTQTGSGSQTNQETVQYIKEKIRDSPSPERSINLFHCLNELNDHSLVEEIQQYLSSGHLSTDKLSPAQWSALVFILLTSEEDLEVFDLKKYSASEEALLRLLPEVKASRKSVSQSSSLRELDLSHNDLQDSGVKRLSAGLESPHCRLEALRLSGCNLSERSCEALASVLSSQSSSLRELDLSNNDLQDSGVKRLSAGLESPHCRLEALRLSGCLVTQEGCASLASALSSNPSHLRELDLSYNHPGDSGVKLLSAGLEDPTWRLEALRYGETHTIGLSSSCLYVTKGVPQGSVLGPTLFTIHLWVKI</sequence>
<evidence type="ECO:0000256" key="5">
    <source>
        <dbReference type="ARBA" id="ARBA00022741"/>
    </source>
</evidence>
<dbReference type="Proteomes" id="UP000472263">
    <property type="component" value="Chromosome 8"/>
</dbReference>
<dbReference type="InterPro" id="IPR001611">
    <property type="entry name" value="Leu-rich_rpt"/>
</dbReference>
<organism evidence="10 11">
    <name type="scientific">Myripristis murdjan</name>
    <name type="common">pinecone soldierfish</name>
    <dbReference type="NCBI Taxonomy" id="586833"/>
    <lineage>
        <taxon>Eukaryota</taxon>
        <taxon>Metazoa</taxon>
        <taxon>Chordata</taxon>
        <taxon>Craniata</taxon>
        <taxon>Vertebrata</taxon>
        <taxon>Euteleostomi</taxon>
        <taxon>Actinopterygii</taxon>
        <taxon>Neopterygii</taxon>
        <taxon>Teleostei</taxon>
        <taxon>Neoteleostei</taxon>
        <taxon>Acanthomorphata</taxon>
        <taxon>Holocentriformes</taxon>
        <taxon>Holocentridae</taxon>
        <taxon>Myripristis</taxon>
    </lineage>
</organism>
<dbReference type="Pfam" id="PF05729">
    <property type="entry name" value="NACHT"/>
    <property type="match status" value="1"/>
</dbReference>
<evidence type="ECO:0008006" key="12">
    <source>
        <dbReference type="Google" id="ProtNLM"/>
    </source>
</evidence>
<dbReference type="Gene3D" id="3.40.50.300">
    <property type="entry name" value="P-loop containing nucleotide triphosphate hydrolases"/>
    <property type="match status" value="1"/>
</dbReference>
<comment type="subcellular location">
    <subcellularLocation>
        <location evidence="1">Cytoplasm</location>
    </subcellularLocation>
</comment>
<dbReference type="Pfam" id="PF17779">
    <property type="entry name" value="WHD_NOD2"/>
    <property type="match status" value="1"/>
</dbReference>
<reference evidence="10" key="3">
    <citation type="submission" date="2025-09" db="UniProtKB">
        <authorList>
            <consortium name="Ensembl"/>
        </authorList>
    </citation>
    <scope>IDENTIFICATION</scope>
</reference>
<dbReference type="PANTHER" id="PTHR24106">
    <property type="entry name" value="NACHT, LRR AND CARD DOMAINS-CONTAINING"/>
    <property type="match status" value="1"/>
</dbReference>
<dbReference type="GO" id="GO:0005524">
    <property type="term" value="F:ATP binding"/>
    <property type="evidence" value="ECO:0007669"/>
    <property type="project" value="UniProtKB-KW"/>
</dbReference>
<protein>
    <recommendedName>
        <fullName evidence="12">NACHT domain-containing protein</fullName>
    </recommendedName>
</protein>
<evidence type="ECO:0000256" key="1">
    <source>
        <dbReference type="ARBA" id="ARBA00004496"/>
    </source>
</evidence>
<keyword evidence="5" id="KW-0547">Nucleotide-binding</keyword>
<reference evidence="10" key="2">
    <citation type="submission" date="2025-08" db="UniProtKB">
        <authorList>
            <consortium name="Ensembl"/>
        </authorList>
    </citation>
    <scope>IDENTIFICATION</scope>
</reference>